<comment type="similarity">
    <text evidence="1">Belongs to the indoleamine 2,3-dioxygenase family.</text>
</comment>
<keyword evidence="4" id="KW-0823">Tryptophan catabolism</keyword>
<dbReference type="GO" id="GO:0046872">
    <property type="term" value="F:metal ion binding"/>
    <property type="evidence" value="ECO:0007669"/>
    <property type="project" value="UniProtKB-KW"/>
</dbReference>
<feature type="binding site" description="proximal binding residue" evidence="5">
    <location>
        <position position="364"/>
    </location>
    <ligand>
        <name>heme b</name>
        <dbReference type="ChEBI" id="CHEBI:60344"/>
    </ligand>
    <ligandPart>
        <name>Fe</name>
        <dbReference type="ChEBI" id="CHEBI:18248"/>
    </ligandPart>
</feature>
<dbReference type="GO" id="GO:0033754">
    <property type="term" value="F:indoleamine 2,3-dioxygenase activity"/>
    <property type="evidence" value="ECO:0007669"/>
    <property type="project" value="TreeGrafter"/>
</dbReference>
<dbReference type="GO" id="GO:0019441">
    <property type="term" value="P:L-tryptophan catabolic process to kynurenine"/>
    <property type="evidence" value="ECO:0007669"/>
    <property type="project" value="InterPro"/>
</dbReference>
<dbReference type="PANTHER" id="PTHR28657:SF4">
    <property type="entry name" value="INDOLEAMINE 2,3-DIOXYGENASE 2"/>
    <property type="match status" value="1"/>
</dbReference>
<sequence length="434" mass="48263">MGVDGVTSVKILRRPVPPSHRLERAPQQQGPCAAPSMALPWRPFSLSAYHVSEECGFILPAPQTELPTYYRPWMDIARSVPQLVQSHTLRSHVHQMPLLESHFLEGHRELRLAHLALSTMTMGYVWQAGEHGTVKVLPRNLAVPFWDVSQRLGLPPILTHADGVLANWRKKNPEGEILWKAELRDAARGYGVTSSGGHVFQAIPKVIDGVWAGDSVGVSQALEEIAEALHSMTEALKLMHEYVNPDVFYGIMRIYLSGWKDNPSMREGLVYEGVQEEPMEFSGGSAAQSSLLHCFDELLGVQHEEQSAFLSRMREYMPPAHRQLIRDIAASPSLRHFVQDRAGGPLLDSYHRCVSRLLVLRNYHIKIVGRFITVPAAQARQLRSQGTPGEVEALGKAPTSLEERGTGGSGIMSFLKTVRNRTQETCLTGPAPFQ</sequence>
<dbReference type="GeneTree" id="ENSGT00940000164380"/>
<reference evidence="7" key="1">
    <citation type="submission" date="2025-08" db="UniProtKB">
        <authorList>
            <consortium name="Ensembl"/>
        </authorList>
    </citation>
    <scope>IDENTIFICATION</scope>
</reference>
<dbReference type="SUPFAM" id="SSF140959">
    <property type="entry name" value="Indolic compounds 2,3-dioxygenase-like"/>
    <property type="match status" value="1"/>
</dbReference>
<evidence type="ECO:0000256" key="2">
    <source>
        <dbReference type="ARBA" id="ARBA00022723"/>
    </source>
</evidence>
<dbReference type="GO" id="GO:0020037">
    <property type="term" value="F:heme binding"/>
    <property type="evidence" value="ECO:0007669"/>
    <property type="project" value="InterPro"/>
</dbReference>
<keyword evidence="3 5" id="KW-0408">Iron</keyword>
<protein>
    <submittedName>
        <fullName evidence="7">Indoleamine 2,3-dioxygenase 1</fullName>
    </submittedName>
</protein>
<keyword evidence="2 5" id="KW-0479">Metal-binding</keyword>
<dbReference type="PANTHER" id="PTHR28657">
    <property type="entry name" value="INDOLEAMINE 2,3-DIOXYGENASE"/>
    <property type="match status" value="1"/>
</dbReference>
<evidence type="ECO:0000256" key="4">
    <source>
        <dbReference type="ARBA" id="ARBA00023079"/>
    </source>
</evidence>
<keyword evidence="5" id="KW-0349">Heme</keyword>
<dbReference type="GO" id="GO:0034354">
    <property type="term" value="P:'de novo' NAD+ biosynthetic process from L-tryptophan"/>
    <property type="evidence" value="ECO:0007669"/>
    <property type="project" value="TreeGrafter"/>
</dbReference>
<name>A0A3B3S457_9TELE</name>
<dbReference type="GO" id="GO:0004833">
    <property type="term" value="F:L-tryptophan 2,3-dioxygenase activity"/>
    <property type="evidence" value="ECO:0007669"/>
    <property type="project" value="TreeGrafter"/>
</dbReference>
<dbReference type="InterPro" id="IPR037217">
    <property type="entry name" value="Trp/Indoleamine_2_3_dOase-like"/>
</dbReference>
<evidence type="ECO:0000256" key="3">
    <source>
        <dbReference type="ARBA" id="ARBA00023004"/>
    </source>
</evidence>
<dbReference type="AlphaFoldDB" id="A0A3B3S457"/>
<dbReference type="Pfam" id="PF01231">
    <property type="entry name" value="IDO"/>
    <property type="match status" value="1"/>
</dbReference>
<dbReference type="STRING" id="1676925.ENSPKIP00000025313"/>
<feature type="region of interest" description="Disordered" evidence="6">
    <location>
        <begin position="382"/>
        <end position="406"/>
    </location>
</feature>
<dbReference type="Ensembl" id="ENSPKIT00000006043.1">
    <property type="protein sequence ID" value="ENSPKIP00000025313.1"/>
    <property type="gene ID" value="ENSPKIG00000008225.1"/>
</dbReference>
<dbReference type="GO" id="GO:0005737">
    <property type="term" value="C:cytoplasm"/>
    <property type="evidence" value="ECO:0007669"/>
    <property type="project" value="TreeGrafter"/>
</dbReference>
<proteinExistence type="inferred from homology"/>
<evidence type="ECO:0000256" key="5">
    <source>
        <dbReference type="PIRSR" id="PIRSR600898-1"/>
    </source>
</evidence>
<evidence type="ECO:0000313" key="8">
    <source>
        <dbReference type="Proteomes" id="UP000261540"/>
    </source>
</evidence>
<evidence type="ECO:0000313" key="7">
    <source>
        <dbReference type="Ensembl" id="ENSPKIP00000025313.1"/>
    </source>
</evidence>
<dbReference type="Gene3D" id="1.20.58.480">
    <property type="match status" value="1"/>
</dbReference>
<evidence type="ECO:0000256" key="1">
    <source>
        <dbReference type="ARBA" id="ARBA00007119"/>
    </source>
</evidence>
<evidence type="ECO:0000256" key="6">
    <source>
        <dbReference type="SAM" id="MobiDB-lite"/>
    </source>
</evidence>
<dbReference type="InterPro" id="IPR000898">
    <property type="entry name" value="Indolamine_dOase"/>
</dbReference>
<dbReference type="Proteomes" id="UP000261540">
    <property type="component" value="Unplaced"/>
</dbReference>
<keyword evidence="8" id="KW-1185">Reference proteome</keyword>
<organism evidence="7 8">
    <name type="scientific">Paramormyrops kingsleyae</name>
    <dbReference type="NCBI Taxonomy" id="1676925"/>
    <lineage>
        <taxon>Eukaryota</taxon>
        <taxon>Metazoa</taxon>
        <taxon>Chordata</taxon>
        <taxon>Craniata</taxon>
        <taxon>Vertebrata</taxon>
        <taxon>Euteleostomi</taxon>
        <taxon>Actinopterygii</taxon>
        <taxon>Neopterygii</taxon>
        <taxon>Teleostei</taxon>
        <taxon>Osteoglossocephala</taxon>
        <taxon>Osteoglossomorpha</taxon>
        <taxon>Osteoglossiformes</taxon>
        <taxon>Mormyridae</taxon>
        <taxon>Paramormyrops</taxon>
    </lineage>
</organism>
<reference evidence="7" key="2">
    <citation type="submission" date="2025-09" db="UniProtKB">
        <authorList>
            <consortium name="Ensembl"/>
        </authorList>
    </citation>
    <scope>IDENTIFICATION</scope>
</reference>
<accession>A0A3B3S457</accession>